<keyword evidence="3" id="KW-1015">Disulfide bond</keyword>
<protein>
    <submittedName>
        <fullName evidence="6">Thioredoxin domain-containing protein</fullName>
    </submittedName>
</protein>
<dbReference type="GO" id="GO:0017004">
    <property type="term" value="P:cytochrome complex assembly"/>
    <property type="evidence" value="ECO:0007669"/>
    <property type="project" value="UniProtKB-KW"/>
</dbReference>
<proteinExistence type="predicted"/>
<dbReference type="Gene3D" id="3.40.30.10">
    <property type="entry name" value="Glutaredoxin"/>
    <property type="match status" value="1"/>
</dbReference>
<evidence type="ECO:0000256" key="4">
    <source>
        <dbReference type="ARBA" id="ARBA00023284"/>
    </source>
</evidence>
<keyword evidence="4" id="KW-0676">Redox-active center</keyword>
<evidence type="ECO:0000313" key="6">
    <source>
        <dbReference type="EMBL" id="SFZ84042.1"/>
    </source>
</evidence>
<dbReference type="Proteomes" id="UP000231564">
    <property type="component" value="Chromosome MARIT"/>
</dbReference>
<dbReference type="GeneID" id="47723953"/>
<dbReference type="PROSITE" id="PS51257">
    <property type="entry name" value="PROKAR_LIPOPROTEIN"/>
    <property type="match status" value="1"/>
</dbReference>
<reference evidence="6 7" key="1">
    <citation type="submission" date="2016-11" db="EMBL/GenBank/DDBJ databases">
        <authorList>
            <person name="Jaros S."/>
            <person name="Januszkiewicz K."/>
            <person name="Wedrychowicz H."/>
        </authorList>
    </citation>
    <scope>NUCLEOTIDE SEQUENCE [LARGE SCALE GENOMIC DNA]</scope>
    <source>
        <strain evidence="6">NCIMB 2154T</strain>
    </source>
</reference>
<dbReference type="PANTHER" id="PTHR42852">
    <property type="entry name" value="THIOL:DISULFIDE INTERCHANGE PROTEIN DSBE"/>
    <property type="match status" value="1"/>
</dbReference>
<dbReference type="CDD" id="cd02966">
    <property type="entry name" value="TlpA_like_family"/>
    <property type="match status" value="1"/>
</dbReference>
<keyword evidence="2" id="KW-0201">Cytochrome c-type biogenesis</keyword>
<keyword evidence="7" id="KW-1185">Reference proteome</keyword>
<gene>
    <name evidence="6" type="ORF">MARIT_2485</name>
</gene>
<dbReference type="AlphaFoldDB" id="A0A2H1ECP4"/>
<dbReference type="STRING" id="1349785.GCA_000509405_02308"/>
<dbReference type="InterPro" id="IPR050553">
    <property type="entry name" value="Thioredoxin_ResA/DsbE_sf"/>
</dbReference>
<name>A0A2H1ECP4_9FLAO</name>
<dbReference type="GO" id="GO:0030313">
    <property type="term" value="C:cell envelope"/>
    <property type="evidence" value="ECO:0007669"/>
    <property type="project" value="UniProtKB-SubCell"/>
</dbReference>
<evidence type="ECO:0000256" key="1">
    <source>
        <dbReference type="ARBA" id="ARBA00004196"/>
    </source>
</evidence>
<dbReference type="EMBL" id="LT634361">
    <property type="protein sequence ID" value="SFZ84042.1"/>
    <property type="molecule type" value="Genomic_DNA"/>
</dbReference>
<evidence type="ECO:0000256" key="2">
    <source>
        <dbReference type="ARBA" id="ARBA00022748"/>
    </source>
</evidence>
<accession>A0A2H1ECP4</accession>
<evidence type="ECO:0000313" key="7">
    <source>
        <dbReference type="Proteomes" id="UP000231564"/>
    </source>
</evidence>
<dbReference type="GO" id="GO:0016491">
    <property type="term" value="F:oxidoreductase activity"/>
    <property type="evidence" value="ECO:0007669"/>
    <property type="project" value="InterPro"/>
</dbReference>
<dbReference type="PANTHER" id="PTHR42852:SF6">
    <property type="entry name" value="THIOL:DISULFIDE INTERCHANGE PROTEIN DSBE"/>
    <property type="match status" value="1"/>
</dbReference>
<dbReference type="KEGG" id="tmar:MARIT_2485"/>
<dbReference type="SUPFAM" id="SSF52833">
    <property type="entry name" value="Thioredoxin-like"/>
    <property type="match status" value="1"/>
</dbReference>
<dbReference type="Pfam" id="PF08534">
    <property type="entry name" value="Redoxin"/>
    <property type="match status" value="1"/>
</dbReference>
<dbReference type="InterPro" id="IPR013766">
    <property type="entry name" value="Thioredoxin_domain"/>
</dbReference>
<feature type="domain" description="Thioredoxin" evidence="5">
    <location>
        <begin position="21"/>
        <end position="160"/>
    </location>
</feature>
<dbReference type="OrthoDB" id="1098640at2"/>
<comment type="subcellular location">
    <subcellularLocation>
        <location evidence="1">Cell envelope</location>
    </subcellularLocation>
</comment>
<organism evidence="6 7">
    <name type="scientific">Tenacibaculum maritimum NCIMB 2154</name>
    <dbReference type="NCBI Taxonomy" id="1349785"/>
    <lineage>
        <taxon>Bacteria</taxon>
        <taxon>Pseudomonadati</taxon>
        <taxon>Bacteroidota</taxon>
        <taxon>Flavobacteriia</taxon>
        <taxon>Flavobacteriales</taxon>
        <taxon>Flavobacteriaceae</taxon>
        <taxon>Tenacibaculum</taxon>
    </lineage>
</organism>
<evidence type="ECO:0000259" key="5">
    <source>
        <dbReference type="PROSITE" id="PS51352"/>
    </source>
</evidence>
<dbReference type="PROSITE" id="PS51352">
    <property type="entry name" value="THIOREDOXIN_2"/>
    <property type="match status" value="1"/>
</dbReference>
<dbReference type="InterPro" id="IPR013740">
    <property type="entry name" value="Redoxin"/>
</dbReference>
<dbReference type="RefSeq" id="WP_100211623.1">
    <property type="nucleotide sequence ID" value="NZ_CP138495.1"/>
</dbReference>
<sequence length="160" mass="18609">MKKVILICIVLLSSCVPKDQTEFSKKALEDRVIALDGTSVSFEEVLAKYKGKKIVINAWASWCSDCIVSLPNIKQMQKENPEIPFVFLSLDKSVRKWKKGIDRFHVQGNHYFMEKGWDSDLSKFLSLRWIPRYVIINETGKIEVFNKTKLTRALFNKHKK</sequence>
<evidence type="ECO:0000256" key="3">
    <source>
        <dbReference type="ARBA" id="ARBA00023157"/>
    </source>
</evidence>
<dbReference type="InterPro" id="IPR036249">
    <property type="entry name" value="Thioredoxin-like_sf"/>
</dbReference>